<dbReference type="EMBL" id="CM023487">
    <property type="protein sequence ID" value="KAH6925584.1"/>
    <property type="molecule type" value="Genomic_DNA"/>
</dbReference>
<accession>A0ACB7RYJ0</accession>
<name>A0ACB7RYJ0_HYAAI</name>
<protein>
    <submittedName>
        <fullName evidence="1">Uncharacterized protein</fullName>
    </submittedName>
</protein>
<keyword evidence="2" id="KW-1185">Reference proteome</keyword>
<proteinExistence type="predicted"/>
<dbReference type="Proteomes" id="UP000821845">
    <property type="component" value="Chromosome 7"/>
</dbReference>
<reference evidence="1" key="1">
    <citation type="submission" date="2020-05" db="EMBL/GenBank/DDBJ databases">
        <title>Large-scale comparative analyses of tick genomes elucidate their genetic diversity and vector capacities.</title>
        <authorList>
            <person name="Jia N."/>
            <person name="Wang J."/>
            <person name="Shi W."/>
            <person name="Du L."/>
            <person name="Sun Y."/>
            <person name="Zhan W."/>
            <person name="Jiang J."/>
            <person name="Wang Q."/>
            <person name="Zhang B."/>
            <person name="Ji P."/>
            <person name="Sakyi L.B."/>
            <person name="Cui X."/>
            <person name="Yuan T."/>
            <person name="Jiang B."/>
            <person name="Yang W."/>
            <person name="Lam T.T.-Y."/>
            <person name="Chang Q."/>
            <person name="Ding S."/>
            <person name="Wang X."/>
            <person name="Zhu J."/>
            <person name="Ruan X."/>
            <person name="Zhao L."/>
            <person name="Wei J."/>
            <person name="Que T."/>
            <person name="Du C."/>
            <person name="Cheng J."/>
            <person name="Dai P."/>
            <person name="Han X."/>
            <person name="Huang E."/>
            <person name="Gao Y."/>
            <person name="Liu J."/>
            <person name="Shao H."/>
            <person name="Ye R."/>
            <person name="Li L."/>
            <person name="Wei W."/>
            <person name="Wang X."/>
            <person name="Wang C."/>
            <person name="Yang T."/>
            <person name="Huo Q."/>
            <person name="Li W."/>
            <person name="Guo W."/>
            <person name="Chen H."/>
            <person name="Zhou L."/>
            <person name="Ni X."/>
            <person name="Tian J."/>
            <person name="Zhou Y."/>
            <person name="Sheng Y."/>
            <person name="Liu T."/>
            <person name="Pan Y."/>
            <person name="Xia L."/>
            <person name="Li J."/>
            <person name="Zhao F."/>
            <person name="Cao W."/>
        </authorList>
    </citation>
    <scope>NUCLEOTIDE SEQUENCE</scope>
    <source>
        <strain evidence="1">Hyas-2018</strain>
    </source>
</reference>
<evidence type="ECO:0000313" key="1">
    <source>
        <dbReference type="EMBL" id="KAH6925584.1"/>
    </source>
</evidence>
<evidence type="ECO:0000313" key="2">
    <source>
        <dbReference type="Proteomes" id="UP000821845"/>
    </source>
</evidence>
<comment type="caution">
    <text evidence="1">The sequence shown here is derived from an EMBL/GenBank/DDBJ whole genome shotgun (WGS) entry which is preliminary data.</text>
</comment>
<organism evidence="1 2">
    <name type="scientific">Hyalomma asiaticum</name>
    <name type="common">Tick</name>
    <dbReference type="NCBI Taxonomy" id="266040"/>
    <lineage>
        <taxon>Eukaryota</taxon>
        <taxon>Metazoa</taxon>
        <taxon>Ecdysozoa</taxon>
        <taxon>Arthropoda</taxon>
        <taxon>Chelicerata</taxon>
        <taxon>Arachnida</taxon>
        <taxon>Acari</taxon>
        <taxon>Parasitiformes</taxon>
        <taxon>Ixodida</taxon>
        <taxon>Ixodoidea</taxon>
        <taxon>Ixodidae</taxon>
        <taxon>Hyalomminae</taxon>
        <taxon>Hyalomma</taxon>
    </lineage>
</organism>
<sequence>MRSLPSAFWHVVEANDHLLLLHYGGGTSPWINYSVVVEADLAIILNLEKTAVKQLGRSVVVPSVANSKRALVQLLESDIEGFVDLGDYTTSNHKGVLADWEMVVVFQPYTGIKAIFTQETVVLVSAIMNILRLTTNDVEIGVVTKYFDVESDSLRAEIRLLKVQASTEHIKLGD</sequence>
<gene>
    <name evidence="1" type="ORF">HPB50_007607</name>
</gene>